<dbReference type="InterPro" id="IPR025878">
    <property type="entry name" value="Acyl-CoA_dh-like_C_dom"/>
</dbReference>
<evidence type="ECO:0000313" key="16">
    <source>
        <dbReference type="Proteomes" id="UP000311469"/>
    </source>
</evidence>
<dbReference type="Pfam" id="PF00441">
    <property type="entry name" value="Acyl-CoA_dh_1"/>
    <property type="match status" value="1"/>
</dbReference>
<dbReference type="InterPro" id="IPR009075">
    <property type="entry name" value="AcylCo_DH/oxidase_C"/>
</dbReference>
<dbReference type="EMBL" id="CP041016">
    <property type="protein sequence ID" value="QDC37243.1"/>
    <property type="molecule type" value="Genomic_DNA"/>
</dbReference>
<evidence type="ECO:0000256" key="10">
    <source>
        <dbReference type="RuleBase" id="RU362125"/>
    </source>
</evidence>
<dbReference type="AlphaFoldDB" id="A0A5B8CD44"/>
<dbReference type="Proteomes" id="UP000311469">
    <property type="component" value="Chromosome cSF1"/>
</dbReference>
<keyword evidence="5 10" id="KW-0560">Oxidoreductase</keyword>
<evidence type="ECO:0000256" key="8">
    <source>
        <dbReference type="ARBA" id="ARBA00066694"/>
    </source>
</evidence>
<proteinExistence type="inferred from homology"/>
<evidence type="ECO:0000313" key="15">
    <source>
        <dbReference type="EMBL" id="QDC37243.1"/>
    </source>
</evidence>
<comment type="cofactor">
    <cofactor evidence="1 10">
        <name>FAD</name>
        <dbReference type="ChEBI" id="CHEBI:57692"/>
    </cofactor>
</comment>
<dbReference type="InterPro" id="IPR052166">
    <property type="entry name" value="Diverse_Acyl-CoA_DH"/>
</dbReference>
<dbReference type="GO" id="GO:0016627">
    <property type="term" value="F:oxidoreductase activity, acting on the CH-CH group of donors"/>
    <property type="evidence" value="ECO:0007669"/>
    <property type="project" value="InterPro"/>
</dbReference>
<evidence type="ECO:0000256" key="9">
    <source>
        <dbReference type="ARBA" id="ARBA00069043"/>
    </source>
</evidence>
<dbReference type="InterPro" id="IPR036250">
    <property type="entry name" value="AcylCo_DH-like_C"/>
</dbReference>
<dbReference type="Gene3D" id="1.20.140.10">
    <property type="entry name" value="Butyryl-CoA Dehydrogenase, subunit A, domain 3"/>
    <property type="match status" value="1"/>
</dbReference>
<dbReference type="KEGG" id="sufl:FIL70_08445"/>
<reference evidence="15 16" key="1">
    <citation type="submission" date="2019-06" db="EMBL/GenBank/DDBJ databases">
        <title>Genome organization and adaptive potential of archetypical organophosphate degarding Sphingobium fuliginis ATCC 27551.</title>
        <authorList>
            <person name="Sarwar A."/>
            <person name="Parthasarathy S."/>
            <person name="Singh C."/>
            <person name="Siddavattam D."/>
        </authorList>
    </citation>
    <scope>NUCLEOTIDE SEQUENCE [LARGE SCALE GENOMIC DNA]</scope>
    <source>
        <strain evidence="15 16">ATCC 27551</strain>
    </source>
</reference>
<gene>
    <name evidence="15" type="ORF">FIL70_08445</name>
</gene>
<dbReference type="SUPFAM" id="SSF56645">
    <property type="entry name" value="Acyl-CoA dehydrogenase NM domain-like"/>
    <property type="match status" value="1"/>
</dbReference>
<keyword evidence="3 10" id="KW-0285">Flavoprotein</keyword>
<evidence type="ECO:0000256" key="1">
    <source>
        <dbReference type="ARBA" id="ARBA00001974"/>
    </source>
</evidence>
<evidence type="ECO:0000259" key="14">
    <source>
        <dbReference type="Pfam" id="PF12806"/>
    </source>
</evidence>
<evidence type="ECO:0000256" key="3">
    <source>
        <dbReference type="ARBA" id="ARBA00022630"/>
    </source>
</evidence>
<organism evidence="15 16">
    <name type="scientific">Sphingobium fuliginis ATCC 27551</name>
    <dbReference type="NCBI Taxonomy" id="1208342"/>
    <lineage>
        <taxon>Bacteria</taxon>
        <taxon>Pseudomonadati</taxon>
        <taxon>Pseudomonadota</taxon>
        <taxon>Alphaproteobacteria</taxon>
        <taxon>Sphingomonadales</taxon>
        <taxon>Sphingomonadaceae</taxon>
        <taxon>Sphingobium</taxon>
    </lineage>
</organism>
<protein>
    <recommendedName>
        <fullName evidence="9">3-methylmercaptopropionyl-CoA dehydrogenase</fullName>
        <ecNumber evidence="8">1.3.99.41</ecNumber>
    </recommendedName>
</protein>
<comment type="catalytic activity">
    <reaction evidence="6">
        <text>3-(methylsulfanyl)propanoyl-CoA + oxidized [electron-transfer flavoprotein] + H(+) = 3-(methylsulfanyl)acryloyl-CoA + reduced [electron-transfer flavoprotein]</text>
        <dbReference type="Rhea" id="RHEA:52612"/>
        <dbReference type="Rhea" id="RHEA-COMP:10685"/>
        <dbReference type="Rhea" id="RHEA-COMP:10686"/>
        <dbReference type="ChEBI" id="CHEBI:15378"/>
        <dbReference type="ChEBI" id="CHEBI:57692"/>
        <dbReference type="ChEBI" id="CHEBI:58307"/>
        <dbReference type="ChEBI" id="CHEBI:82815"/>
        <dbReference type="ChEBI" id="CHEBI:84994"/>
        <dbReference type="EC" id="1.3.99.41"/>
    </reaction>
    <physiologicalReaction direction="left-to-right" evidence="6">
        <dbReference type="Rhea" id="RHEA:52613"/>
    </physiologicalReaction>
</comment>
<evidence type="ECO:0000256" key="2">
    <source>
        <dbReference type="ARBA" id="ARBA00009347"/>
    </source>
</evidence>
<dbReference type="FunFam" id="2.40.110.10:FF:000031">
    <property type="entry name" value="Acyl-CoA dehydrogenase, putative"/>
    <property type="match status" value="1"/>
</dbReference>
<name>A0A5B8CD44_SPHSA</name>
<dbReference type="Pfam" id="PF02770">
    <property type="entry name" value="Acyl-CoA_dh_M"/>
    <property type="match status" value="1"/>
</dbReference>
<dbReference type="GO" id="GO:0050660">
    <property type="term" value="F:flavin adenine dinucleotide binding"/>
    <property type="evidence" value="ECO:0007669"/>
    <property type="project" value="InterPro"/>
</dbReference>
<comment type="similarity">
    <text evidence="2 10">Belongs to the acyl-CoA dehydrogenase family.</text>
</comment>
<feature type="domain" description="Acyl-CoA dehydrogenase/oxidase C-terminal" evidence="11">
    <location>
        <begin position="331"/>
        <end position="488"/>
    </location>
</feature>
<evidence type="ECO:0000259" key="13">
    <source>
        <dbReference type="Pfam" id="PF02771"/>
    </source>
</evidence>
<dbReference type="Gene3D" id="2.40.110.10">
    <property type="entry name" value="Butyryl-CoA Dehydrogenase, subunit A, domain 2"/>
    <property type="match status" value="1"/>
</dbReference>
<dbReference type="InterPro" id="IPR037069">
    <property type="entry name" value="AcylCoA_DH/ox_N_sf"/>
</dbReference>
<feature type="domain" description="Acyl-CoA oxidase/dehydrogenase middle" evidence="12">
    <location>
        <begin position="207"/>
        <end position="315"/>
    </location>
</feature>
<dbReference type="Gene3D" id="1.10.540.10">
    <property type="entry name" value="Acyl-CoA dehydrogenase/oxidase, N-terminal domain"/>
    <property type="match status" value="1"/>
</dbReference>
<dbReference type="Pfam" id="PF12806">
    <property type="entry name" value="Acyl-CoA_dh_C"/>
    <property type="match status" value="1"/>
</dbReference>
<dbReference type="InterPro" id="IPR046373">
    <property type="entry name" value="Acyl-CoA_Oxase/DH_mid-dom_sf"/>
</dbReference>
<comment type="function">
    <text evidence="7">Involved in the assimilation of dimethylsulphoniopropionate (DMSP), an important compound in the fixation of carbon in marine phytoplankton, by mediating the conversion of 3-(methylthio)propanoyl-CoA (MMPA-CoA) to 3-(methylthio)acryloyl-CoA (MTA-CoA).</text>
</comment>
<dbReference type="EC" id="1.3.99.41" evidence="8"/>
<keyword evidence="4 10" id="KW-0274">FAD</keyword>
<feature type="domain" description="Acetyl-CoA dehydrogenase-like C-terminal" evidence="14">
    <location>
        <begin position="518"/>
        <end position="610"/>
    </location>
</feature>
<dbReference type="Pfam" id="PF02771">
    <property type="entry name" value="Acyl-CoA_dh_N"/>
    <property type="match status" value="1"/>
</dbReference>
<feature type="domain" description="Acyl-CoA dehydrogenase/oxidase N-terminal" evidence="13">
    <location>
        <begin position="124"/>
        <end position="202"/>
    </location>
</feature>
<dbReference type="InterPro" id="IPR009100">
    <property type="entry name" value="AcylCoA_DH/oxidase_NM_dom_sf"/>
</dbReference>
<evidence type="ECO:0000256" key="7">
    <source>
        <dbReference type="ARBA" id="ARBA00058683"/>
    </source>
</evidence>
<evidence type="ECO:0000256" key="4">
    <source>
        <dbReference type="ARBA" id="ARBA00022827"/>
    </source>
</evidence>
<accession>A0A5B8CD44</accession>
<evidence type="ECO:0000259" key="11">
    <source>
        <dbReference type="Pfam" id="PF00441"/>
    </source>
</evidence>
<sequence length="618" mass="65662">MSSATGARPGCCGLRPSRRNWRSIILPRTASGCRARSNRTPERARKLPVVEDNPLAFRAPIDEQLFLLTTAGISGGGSDRDTVEAVLRGIAVLAETRWGPLSRIGDAVGAKLSGAGVIMPPGYREAYANYVEGGWGSIGVPVEFGGQGLSFSLSMAVLETLGGANMAFALCPLLTAGAIEALHHHGSPTQKAIYLPKLATGEWTGTMNLTEPQAGSDVGMLRTQATPRADGRWNIQGMKTFISFGDHDLSGNIAHLVLARTPGAPPGTRGISLFLVPKLLPDANGEPAGPNDIRVVSIEHKLGIHASPTCVMSFGDQDCCIGELVGEEFGGMRAMFTMMNNARLNVGLQGVQLAEAATQKAVEYAGERVQSARAGGSREPVAIIEHPDVRRMILRMKAQTQAIRALVYYASSLVDMKRAGDPTAASRLDLLTPLAKAHATEVGCEVTSLGIQVHGGMGYIEETGAAQLFRDARITTIYEGTNGIQAADLVYRKVPMEGGRVLSDLLAEMRQDTNTPALIQLVDECDRLAAQFNRADVDDRLAGSTPFLTMLSVAVCGWLLANQLRALDDGFNPALATVKRAAIRFYLEQIVPEALGLAAAASASAEVLYEVTAHELAL</sequence>
<dbReference type="PANTHER" id="PTHR42803:SF1">
    <property type="entry name" value="BROAD-SPECIFICITY LINEAR ACYL-COA DEHYDROGENASE FADE5"/>
    <property type="match status" value="1"/>
</dbReference>
<dbReference type="SUPFAM" id="SSF47203">
    <property type="entry name" value="Acyl-CoA dehydrogenase C-terminal domain-like"/>
    <property type="match status" value="1"/>
</dbReference>
<dbReference type="PANTHER" id="PTHR42803">
    <property type="entry name" value="ACYL-COA DEHYDROGENASE"/>
    <property type="match status" value="1"/>
</dbReference>
<dbReference type="InterPro" id="IPR006091">
    <property type="entry name" value="Acyl-CoA_Oxase/DH_mid-dom"/>
</dbReference>
<evidence type="ECO:0000256" key="5">
    <source>
        <dbReference type="ARBA" id="ARBA00023002"/>
    </source>
</evidence>
<evidence type="ECO:0000256" key="6">
    <source>
        <dbReference type="ARBA" id="ARBA00051388"/>
    </source>
</evidence>
<evidence type="ECO:0000259" key="12">
    <source>
        <dbReference type="Pfam" id="PF02770"/>
    </source>
</evidence>
<dbReference type="InterPro" id="IPR013786">
    <property type="entry name" value="AcylCoA_DH/ox_N"/>
</dbReference>